<evidence type="ECO:0000313" key="1">
    <source>
        <dbReference type="EMBL" id="KAH9841951.1"/>
    </source>
</evidence>
<reference evidence="1 2" key="1">
    <citation type="journal article" date="2021" name="Environ. Microbiol.">
        <title>Gene family expansions and transcriptome signatures uncover fungal adaptations to wood decay.</title>
        <authorList>
            <person name="Hage H."/>
            <person name="Miyauchi S."/>
            <person name="Viragh M."/>
            <person name="Drula E."/>
            <person name="Min B."/>
            <person name="Chaduli D."/>
            <person name="Navarro D."/>
            <person name="Favel A."/>
            <person name="Norest M."/>
            <person name="Lesage-Meessen L."/>
            <person name="Balint B."/>
            <person name="Merenyi Z."/>
            <person name="de Eugenio L."/>
            <person name="Morin E."/>
            <person name="Martinez A.T."/>
            <person name="Baldrian P."/>
            <person name="Stursova M."/>
            <person name="Martinez M.J."/>
            <person name="Novotny C."/>
            <person name="Magnuson J.K."/>
            <person name="Spatafora J.W."/>
            <person name="Maurice S."/>
            <person name="Pangilinan J."/>
            <person name="Andreopoulos W."/>
            <person name="LaButti K."/>
            <person name="Hundley H."/>
            <person name="Na H."/>
            <person name="Kuo A."/>
            <person name="Barry K."/>
            <person name="Lipzen A."/>
            <person name="Henrissat B."/>
            <person name="Riley R."/>
            <person name="Ahrendt S."/>
            <person name="Nagy L.G."/>
            <person name="Grigoriev I.V."/>
            <person name="Martin F."/>
            <person name="Rosso M.N."/>
        </authorList>
    </citation>
    <scope>NUCLEOTIDE SEQUENCE [LARGE SCALE GENOMIC DNA]</scope>
    <source>
        <strain evidence="1 2">CIRM-BRFM 1785</strain>
    </source>
</reference>
<gene>
    <name evidence="1" type="ORF">C8Q71DRAFT_356500</name>
</gene>
<dbReference type="RefSeq" id="XP_047783250.1">
    <property type="nucleotide sequence ID" value="XM_047918045.1"/>
</dbReference>
<accession>A0ABQ8KU46</accession>
<dbReference type="Proteomes" id="UP000814176">
    <property type="component" value="Unassembled WGS sequence"/>
</dbReference>
<keyword evidence="2" id="KW-1185">Reference proteome</keyword>
<sequence>MVCKCEGILMVVPALTFPCLEADIVNRGELTLMDLSVMAGMRTNVPTSWAWREPFLDCSSGNQPRLEGMLFLNGMNYGSHSWAMAHLTISVLTPLS</sequence>
<dbReference type="GeneID" id="71998777"/>
<comment type="caution">
    <text evidence="1">The sequence shown here is derived from an EMBL/GenBank/DDBJ whole genome shotgun (WGS) entry which is preliminary data.</text>
</comment>
<protein>
    <submittedName>
        <fullName evidence="1">Uncharacterized protein</fullName>
    </submittedName>
</protein>
<dbReference type="EMBL" id="JADCUA010000003">
    <property type="protein sequence ID" value="KAH9841951.1"/>
    <property type="molecule type" value="Genomic_DNA"/>
</dbReference>
<evidence type="ECO:0000313" key="2">
    <source>
        <dbReference type="Proteomes" id="UP000814176"/>
    </source>
</evidence>
<name>A0ABQ8KU46_9APHY</name>
<proteinExistence type="predicted"/>
<organism evidence="1 2">
    <name type="scientific">Rhodofomes roseus</name>
    <dbReference type="NCBI Taxonomy" id="34475"/>
    <lineage>
        <taxon>Eukaryota</taxon>
        <taxon>Fungi</taxon>
        <taxon>Dikarya</taxon>
        <taxon>Basidiomycota</taxon>
        <taxon>Agaricomycotina</taxon>
        <taxon>Agaricomycetes</taxon>
        <taxon>Polyporales</taxon>
        <taxon>Rhodofomes</taxon>
    </lineage>
</organism>